<organism evidence="1 2">
    <name type="scientific">Camellia lanceoleosa</name>
    <dbReference type="NCBI Taxonomy" id="1840588"/>
    <lineage>
        <taxon>Eukaryota</taxon>
        <taxon>Viridiplantae</taxon>
        <taxon>Streptophyta</taxon>
        <taxon>Embryophyta</taxon>
        <taxon>Tracheophyta</taxon>
        <taxon>Spermatophyta</taxon>
        <taxon>Magnoliopsida</taxon>
        <taxon>eudicotyledons</taxon>
        <taxon>Gunneridae</taxon>
        <taxon>Pentapetalae</taxon>
        <taxon>asterids</taxon>
        <taxon>Ericales</taxon>
        <taxon>Theaceae</taxon>
        <taxon>Camellia</taxon>
    </lineage>
</organism>
<evidence type="ECO:0000313" key="2">
    <source>
        <dbReference type="Proteomes" id="UP001060215"/>
    </source>
</evidence>
<protein>
    <submittedName>
        <fullName evidence="1">Glutamate receptor 3.3</fullName>
    </submittedName>
</protein>
<name>A0ACC0FI07_9ERIC</name>
<gene>
    <name evidence="1" type="ORF">LOK49_LG13G00940</name>
</gene>
<sequence>MSMIWILSLLLLLVGIFANGCSGNVSSRPAVVNIGATFTFESTIGRVTKIGIEEAVKDVNSNASVLPGTKLVLQMQDFNYSGFLGLIRGTLVLLCFFPKLQLPSIGC</sequence>
<reference evidence="1 2" key="1">
    <citation type="journal article" date="2022" name="Plant J.">
        <title>Chromosome-level genome of Camellia lanceoleosa provides a valuable resource for understanding genome evolution and self-incompatibility.</title>
        <authorList>
            <person name="Gong W."/>
            <person name="Xiao S."/>
            <person name="Wang L."/>
            <person name="Liao Z."/>
            <person name="Chang Y."/>
            <person name="Mo W."/>
            <person name="Hu G."/>
            <person name="Li W."/>
            <person name="Zhao G."/>
            <person name="Zhu H."/>
            <person name="Hu X."/>
            <person name="Ji K."/>
            <person name="Xiang X."/>
            <person name="Song Q."/>
            <person name="Yuan D."/>
            <person name="Jin S."/>
            <person name="Zhang L."/>
        </authorList>
    </citation>
    <scope>NUCLEOTIDE SEQUENCE [LARGE SCALE GENOMIC DNA]</scope>
    <source>
        <strain evidence="1">SQ_2022a</strain>
    </source>
</reference>
<dbReference type="Proteomes" id="UP001060215">
    <property type="component" value="Chromosome 14"/>
</dbReference>
<dbReference type="EMBL" id="CM045771">
    <property type="protein sequence ID" value="KAI7988320.1"/>
    <property type="molecule type" value="Genomic_DNA"/>
</dbReference>
<accession>A0ACC0FI07</accession>
<keyword evidence="1" id="KW-0675">Receptor</keyword>
<proteinExistence type="predicted"/>
<comment type="caution">
    <text evidence="1">The sequence shown here is derived from an EMBL/GenBank/DDBJ whole genome shotgun (WGS) entry which is preliminary data.</text>
</comment>
<evidence type="ECO:0000313" key="1">
    <source>
        <dbReference type="EMBL" id="KAI7988320.1"/>
    </source>
</evidence>
<keyword evidence="2" id="KW-1185">Reference proteome</keyword>